<comment type="caution">
    <text evidence="3">The sequence shown here is derived from an EMBL/GenBank/DDBJ whole genome shotgun (WGS) entry which is preliminary data.</text>
</comment>
<dbReference type="PANTHER" id="PTHR43477">
    <property type="entry name" value="DIHYDROANTICAPSIN 7-DEHYDROGENASE"/>
    <property type="match status" value="1"/>
</dbReference>
<evidence type="ECO:0000256" key="1">
    <source>
        <dbReference type="ARBA" id="ARBA00006484"/>
    </source>
</evidence>
<dbReference type="Pfam" id="PF13561">
    <property type="entry name" value="adh_short_C2"/>
    <property type="match status" value="1"/>
</dbReference>
<dbReference type="EMBL" id="QLMK01000003">
    <property type="protein sequence ID" value="RAK31106.1"/>
    <property type="molecule type" value="Genomic_DNA"/>
</dbReference>
<comment type="similarity">
    <text evidence="1">Belongs to the short-chain dehydrogenases/reductases (SDR) family.</text>
</comment>
<dbReference type="Gene3D" id="3.40.50.720">
    <property type="entry name" value="NAD(P)-binding Rossmann-like Domain"/>
    <property type="match status" value="1"/>
</dbReference>
<evidence type="ECO:0000313" key="3">
    <source>
        <dbReference type="EMBL" id="RAK31106.1"/>
    </source>
</evidence>
<organism evidence="3 4">
    <name type="scientific">Falsochrobactrum ovis</name>
    <dbReference type="NCBI Taxonomy" id="1293442"/>
    <lineage>
        <taxon>Bacteria</taxon>
        <taxon>Pseudomonadati</taxon>
        <taxon>Pseudomonadota</taxon>
        <taxon>Alphaproteobacteria</taxon>
        <taxon>Hyphomicrobiales</taxon>
        <taxon>Brucellaceae</taxon>
        <taxon>Falsochrobactrum</taxon>
    </lineage>
</organism>
<dbReference type="PANTHER" id="PTHR43477:SF1">
    <property type="entry name" value="DIHYDROANTICAPSIN 7-DEHYDROGENASE"/>
    <property type="match status" value="1"/>
</dbReference>
<dbReference type="SUPFAM" id="SSF51735">
    <property type="entry name" value="NAD(P)-binding Rossmann-fold domains"/>
    <property type="match status" value="1"/>
</dbReference>
<keyword evidence="4" id="KW-1185">Reference proteome</keyword>
<accession>A0A364JWY3</accession>
<reference evidence="3 4" key="1">
    <citation type="submission" date="2018-06" db="EMBL/GenBank/DDBJ databases">
        <title>Genomic Encyclopedia of Type Strains, Phase IV (KMG-IV): sequencing the most valuable type-strain genomes for metagenomic binning, comparative biology and taxonomic classification.</title>
        <authorList>
            <person name="Goeker M."/>
        </authorList>
    </citation>
    <scope>NUCLEOTIDE SEQUENCE [LARGE SCALE GENOMIC DNA]</scope>
    <source>
        <strain evidence="3 4">DSM 26720</strain>
    </source>
</reference>
<protein>
    <submittedName>
        <fullName evidence="3">NAD(P)-dependent dehydrogenase (Short-subunit alcohol dehydrogenase family)</fullName>
    </submittedName>
</protein>
<keyword evidence="2" id="KW-0560">Oxidoreductase</keyword>
<dbReference type="GO" id="GO:0016491">
    <property type="term" value="F:oxidoreductase activity"/>
    <property type="evidence" value="ECO:0007669"/>
    <property type="project" value="UniProtKB-KW"/>
</dbReference>
<name>A0A364JWY3_9HYPH</name>
<dbReference type="Proteomes" id="UP000249453">
    <property type="component" value="Unassembled WGS sequence"/>
</dbReference>
<dbReference type="InterPro" id="IPR051122">
    <property type="entry name" value="SDR_DHRS6-like"/>
</dbReference>
<proteinExistence type="inferred from homology"/>
<dbReference type="RefSeq" id="WP_111574860.1">
    <property type="nucleotide sequence ID" value="NZ_JBHEEY010000002.1"/>
</dbReference>
<dbReference type="CDD" id="cd05233">
    <property type="entry name" value="SDR_c"/>
    <property type="match status" value="1"/>
</dbReference>
<gene>
    <name evidence="3" type="ORF">C7374_103245</name>
</gene>
<dbReference type="AlphaFoldDB" id="A0A364JWY3"/>
<sequence>MQNDRTIAAVTDPNLLIGQSVLVFGGTSGIGLATGVAAKAAGAAVTIAGRDRDRVAQIAHAHGFAGWFAAEISDPEAIRQGLSVIERVDHLIVLAGGLNIGKVMEADIGMLRRVYDERIWSVVHILRALGERLTDDASITLVSGALTQRPDGNGTAIVASACAALEVLARGLALELAPRRVNTLSPGPIDTPLIGKAMGNQRDAYMKMVAESHPLHRWGTAEEAANAVLFLMANRYMNGAVLHIDGGSRL</sequence>
<dbReference type="PRINTS" id="PR00081">
    <property type="entry name" value="GDHRDH"/>
</dbReference>
<dbReference type="InterPro" id="IPR002347">
    <property type="entry name" value="SDR_fam"/>
</dbReference>
<evidence type="ECO:0000313" key="4">
    <source>
        <dbReference type="Proteomes" id="UP000249453"/>
    </source>
</evidence>
<evidence type="ECO:0000256" key="2">
    <source>
        <dbReference type="ARBA" id="ARBA00023002"/>
    </source>
</evidence>
<dbReference type="OrthoDB" id="9806974at2"/>
<dbReference type="InterPro" id="IPR036291">
    <property type="entry name" value="NAD(P)-bd_dom_sf"/>
</dbReference>